<accession>A0A0A9CZE1</accession>
<proteinExistence type="predicted"/>
<reference evidence="2" key="1">
    <citation type="submission" date="2014-09" db="EMBL/GenBank/DDBJ databases">
        <authorList>
            <person name="Magalhaes I.L.F."/>
            <person name="Oliveira U."/>
            <person name="Santos F.R."/>
            <person name="Vidigal T.H.D.A."/>
            <person name="Brescovit A.D."/>
            <person name="Santos A.J."/>
        </authorList>
    </citation>
    <scope>NUCLEOTIDE SEQUENCE</scope>
    <source>
        <tissue evidence="2">Shoot tissue taken approximately 20 cm above the soil surface</tissue>
    </source>
</reference>
<dbReference type="AlphaFoldDB" id="A0A0A9CZE1"/>
<organism evidence="2">
    <name type="scientific">Arundo donax</name>
    <name type="common">Giant reed</name>
    <name type="synonym">Donax arundinaceus</name>
    <dbReference type="NCBI Taxonomy" id="35708"/>
    <lineage>
        <taxon>Eukaryota</taxon>
        <taxon>Viridiplantae</taxon>
        <taxon>Streptophyta</taxon>
        <taxon>Embryophyta</taxon>
        <taxon>Tracheophyta</taxon>
        <taxon>Spermatophyta</taxon>
        <taxon>Magnoliopsida</taxon>
        <taxon>Liliopsida</taxon>
        <taxon>Poales</taxon>
        <taxon>Poaceae</taxon>
        <taxon>PACMAD clade</taxon>
        <taxon>Arundinoideae</taxon>
        <taxon>Arundineae</taxon>
        <taxon>Arundo</taxon>
    </lineage>
</organism>
<dbReference type="EMBL" id="GBRH01218087">
    <property type="protein sequence ID" value="JAD79808.1"/>
    <property type="molecule type" value="Transcribed_RNA"/>
</dbReference>
<protein>
    <submittedName>
        <fullName evidence="2">Uncharacterized protein</fullName>
    </submittedName>
</protein>
<evidence type="ECO:0000256" key="1">
    <source>
        <dbReference type="SAM" id="MobiDB-lite"/>
    </source>
</evidence>
<feature type="region of interest" description="Disordered" evidence="1">
    <location>
        <begin position="51"/>
        <end position="72"/>
    </location>
</feature>
<sequence length="115" mass="12708">MLAGHKPERKRKCCWFVRSPWRPYASLCRLCEANLQVAIVKNGVVGSHKHIAQDPERTTGRRNVHSCETTDALGSRSRTNLKDILPSSTNVSISGVQILSQNVNISGNRKSPTPS</sequence>
<name>A0A0A9CZE1_ARUDO</name>
<reference evidence="2" key="2">
    <citation type="journal article" date="2015" name="Data Brief">
        <title>Shoot transcriptome of the giant reed, Arundo donax.</title>
        <authorList>
            <person name="Barrero R.A."/>
            <person name="Guerrero F.D."/>
            <person name="Moolhuijzen P."/>
            <person name="Goolsby J.A."/>
            <person name="Tidwell J."/>
            <person name="Bellgard S.E."/>
            <person name="Bellgard M.I."/>
        </authorList>
    </citation>
    <scope>NUCLEOTIDE SEQUENCE</scope>
    <source>
        <tissue evidence="2">Shoot tissue taken approximately 20 cm above the soil surface</tissue>
    </source>
</reference>
<evidence type="ECO:0000313" key="2">
    <source>
        <dbReference type="EMBL" id="JAD79808.1"/>
    </source>
</evidence>